<keyword evidence="1" id="KW-1133">Transmembrane helix</keyword>
<dbReference type="AlphaFoldDB" id="A0A835AP02"/>
<dbReference type="EMBL" id="JACEFO010002292">
    <property type="protein sequence ID" value="KAF8667940.1"/>
    <property type="molecule type" value="Genomic_DNA"/>
</dbReference>
<name>A0A835AP02_9POAL</name>
<dbReference type="OrthoDB" id="693277at2759"/>
<organism evidence="2 3">
    <name type="scientific">Digitaria exilis</name>
    <dbReference type="NCBI Taxonomy" id="1010633"/>
    <lineage>
        <taxon>Eukaryota</taxon>
        <taxon>Viridiplantae</taxon>
        <taxon>Streptophyta</taxon>
        <taxon>Embryophyta</taxon>
        <taxon>Tracheophyta</taxon>
        <taxon>Spermatophyta</taxon>
        <taxon>Magnoliopsida</taxon>
        <taxon>Liliopsida</taxon>
        <taxon>Poales</taxon>
        <taxon>Poaceae</taxon>
        <taxon>PACMAD clade</taxon>
        <taxon>Panicoideae</taxon>
        <taxon>Panicodae</taxon>
        <taxon>Paniceae</taxon>
        <taxon>Anthephorinae</taxon>
        <taxon>Digitaria</taxon>
    </lineage>
</organism>
<accession>A0A835AP02</accession>
<comment type="caution">
    <text evidence="2">The sequence shown here is derived from an EMBL/GenBank/DDBJ whole genome shotgun (WGS) entry which is preliminary data.</text>
</comment>
<evidence type="ECO:0000313" key="2">
    <source>
        <dbReference type="EMBL" id="KAF8667940.1"/>
    </source>
</evidence>
<evidence type="ECO:0000256" key="1">
    <source>
        <dbReference type="SAM" id="Phobius"/>
    </source>
</evidence>
<proteinExistence type="predicted"/>
<gene>
    <name evidence="2" type="ORF">HU200_052569</name>
</gene>
<reference evidence="2" key="1">
    <citation type="submission" date="2020-07" db="EMBL/GenBank/DDBJ databases">
        <title>Genome sequence and genetic diversity analysis of an under-domesticated orphan crop, white fonio (Digitaria exilis).</title>
        <authorList>
            <person name="Bennetzen J.L."/>
            <person name="Chen S."/>
            <person name="Ma X."/>
            <person name="Wang X."/>
            <person name="Yssel A.E.J."/>
            <person name="Chaluvadi S.R."/>
            <person name="Johnson M."/>
            <person name="Gangashetty P."/>
            <person name="Hamidou F."/>
            <person name="Sanogo M.D."/>
            <person name="Zwaenepoel A."/>
            <person name="Wallace J."/>
            <person name="Van De Peer Y."/>
            <person name="Van Deynze A."/>
        </authorList>
    </citation>
    <scope>NUCLEOTIDE SEQUENCE</scope>
    <source>
        <tissue evidence="2">Leaves</tissue>
    </source>
</reference>
<keyword evidence="3" id="KW-1185">Reference proteome</keyword>
<sequence length="97" mass="11492">MMLHDYNCDLRTHSLEESREQLFLQCPFVQSSWQILHLQISTPNDPYQTLIDLRAQLNVSFFMDVIVLVCWSIWLAGNIQPTLEGCRQHFKKEFAYT</sequence>
<dbReference type="Proteomes" id="UP000636709">
    <property type="component" value="Unassembled WGS sequence"/>
</dbReference>
<feature type="transmembrane region" description="Helical" evidence="1">
    <location>
        <begin position="57"/>
        <end position="77"/>
    </location>
</feature>
<keyword evidence="1" id="KW-0472">Membrane</keyword>
<keyword evidence="1" id="KW-0812">Transmembrane</keyword>
<evidence type="ECO:0000313" key="3">
    <source>
        <dbReference type="Proteomes" id="UP000636709"/>
    </source>
</evidence>
<protein>
    <recommendedName>
        <fullName evidence="4">Reverse transcriptase zinc-binding domain-containing protein</fullName>
    </recommendedName>
</protein>
<evidence type="ECO:0008006" key="4">
    <source>
        <dbReference type="Google" id="ProtNLM"/>
    </source>
</evidence>